<dbReference type="VEuPathDB" id="FungiDB:ATCC64974_73590"/>
<reference evidence="1" key="1">
    <citation type="submission" date="2022-07" db="EMBL/GenBank/DDBJ databases">
        <title>Taxonomy of Aspergillus series Nigri: significant species reduction supported by multi-species coalescent approaches.</title>
        <authorList>
            <person name="Bian C."/>
            <person name="Kusuya Y."/>
            <person name="Sklenar F."/>
            <person name="D'hooge E."/>
            <person name="Yaguchi T."/>
            <person name="Takahashi H."/>
            <person name="Hubka V."/>
        </authorList>
    </citation>
    <scope>NUCLEOTIDE SEQUENCE</scope>
    <source>
        <strain evidence="1">IFM 63604</strain>
    </source>
</reference>
<dbReference type="OrthoDB" id="4384568at2759"/>
<comment type="caution">
    <text evidence="1">The sequence shown here is derived from an EMBL/GenBank/DDBJ whole genome shotgun (WGS) entry which is preliminary data.</text>
</comment>
<gene>
    <name evidence="1" type="ORF">AnigIFM63604_006134</name>
</gene>
<dbReference type="AlphaFoldDB" id="A0A254U4V4"/>
<dbReference type="EMBL" id="BRPB01000352">
    <property type="protein sequence ID" value="GLA56238.1"/>
    <property type="molecule type" value="Genomic_DNA"/>
</dbReference>
<protein>
    <submittedName>
        <fullName evidence="1">Uncharacterized protein</fullName>
    </submittedName>
</protein>
<proteinExistence type="predicted"/>
<evidence type="ECO:0000313" key="2">
    <source>
        <dbReference type="Proteomes" id="UP001144191"/>
    </source>
</evidence>
<accession>A0A254U4V4</accession>
<sequence length="200" mass="21852">MWPLDEVDSLPADNSMSHATGFPTSVAPPLHASRISLEGCSSSNSAMEPLEVYDKGDSYVKAKSTLSHDAAFAKSSETCHLLCHNIMSLLIERTEVVRKVDSFYYGGTRELQPGVVLRITAHRRKKVQEQESWVQADVSLTNGTLLASAHALCVSHPGQNTRIRSLASPISFAHENNAAKDFSFPFAKQSHKAEQSLGDL</sequence>
<dbReference type="Proteomes" id="UP001144191">
    <property type="component" value="Unassembled WGS sequence"/>
</dbReference>
<evidence type="ECO:0000313" key="1">
    <source>
        <dbReference type="EMBL" id="GLA56238.1"/>
    </source>
</evidence>
<organism evidence="1 2">
    <name type="scientific">Aspergillus niger</name>
    <dbReference type="NCBI Taxonomy" id="5061"/>
    <lineage>
        <taxon>Eukaryota</taxon>
        <taxon>Fungi</taxon>
        <taxon>Dikarya</taxon>
        <taxon>Ascomycota</taxon>
        <taxon>Pezizomycotina</taxon>
        <taxon>Eurotiomycetes</taxon>
        <taxon>Eurotiomycetidae</taxon>
        <taxon>Eurotiales</taxon>
        <taxon>Aspergillaceae</taxon>
        <taxon>Aspergillus</taxon>
        <taxon>Aspergillus subgen. Circumdati</taxon>
    </lineage>
</organism>
<dbReference type="VEuPathDB" id="FungiDB:ASPNIDRAFT2_1152881"/>
<name>A0A254U4V4_ASPNG</name>